<keyword evidence="2" id="KW-1185">Reference proteome</keyword>
<gene>
    <name evidence="1" type="ORF">WOLCODRAFT_69528</name>
</gene>
<proteinExistence type="predicted"/>
<organism evidence="1 2">
    <name type="scientific">Wolfiporia cocos (strain MD-104)</name>
    <name type="common">Brown rot fungus</name>
    <dbReference type="NCBI Taxonomy" id="742152"/>
    <lineage>
        <taxon>Eukaryota</taxon>
        <taxon>Fungi</taxon>
        <taxon>Dikarya</taxon>
        <taxon>Basidiomycota</taxon>
        <taxon>Agaricomycotina</taxon>
        <taxon>Agaricomycetes</taxon>
        <taxon>Polyporales</taxon>
        <taxon>Phaeolaceae</taxon>
        <taxon>Wolfiporia</taxon>
    </lineage>
</organism>
<protein>
    <submittedName>
        <fullName evidence="1">Uncharacterized protein</fullName>
    </submittedName>
</protein>
<dbReference type="AlphaFoldDB" id="A0A2H3JG47"/>
<dbReference type="OrthoDB" id="722566at2759"/>
<dbReference type="Proteomes" id="UP000218811">
    <property type="component" value="Unassembled WGS sequence"/>
</dbReference>
<dbReference type="STRING" id="742152.A0A2H3JG47"/>
<evidence type="ECO:0000313" key="1">
    <source>
        <dbReference type="EMBL" id="PCH41170.1"/>
    </source>
</evidence>
<dbReference type="EMBL" id="KB468113">
    <property type="protein sequence ID" value="PCH41170.1"/>
    <property type="molecule type" value="Genomic_DNA"/>
</dbReference>
<dbReference type="OMA" id="FRILWVE"/>
<accession>A0A2H3JG47</accession>
<sequence>VTETSQSIFLSSIYGTFRHPDFPDGQSSVWKDAHRALPQACPPPVANQIGPVPFAYGAPTPTFVTAPTENIKPIALSVACSYNCLQTHLPPPRFPYAVNISSLPRYYPLRSEISIGIDPSSRQWNPATLTGLWLGNYNVHGTEYVFVHWDSESQILCGNKITGDEYVPRGVTTWEVDTSFALPPRLDTHTMVFPQPGRDQSPYRVFRGTIALSVGVGYLPPQRRQDAIALAVVAPNKLHVTSLDQAVPLVTYVRYTGRQNRTPR</sequence>
<name>A0A2H3JG47_WOLCO</name>
<dbReference type="Pfam" id="PF12014">
    <property type="entry name" value="Cyclin_D1_bind"/>
    <property type="match status" value="1"/>
</dbReference>
<evidence type="ECO:0000313" key="2">
    <source>
        <dbReference type="Proteomes" id="UP000218811"/>
    </source>
</evidence>
<reference evidence="1 2" key="1">
    <citation type="journal article" date="2012" name="Science">
        <title>The Paleozoic origin of enzymatic lignin decomposition reconstructed from 31 fungal genomes.</title>
        <authorList>
            <person name="Floudas D."/>
            <person name="Binder M."/>
            <person name="Riley R."/>
            <person name="Barry K."/>
            <person name="Blanchette R.A."/>
            <person name="Henrissat B."/>
            <person name="Martinez A.T."/>
            <person name="Otillar R."/>
            <person name="Spatafora J.W."/>
            <person name="Yadav J.S."/>
            <person name="Aerts A."/>
            <person name="Benoit I."/>
            <person name="Boyd A."/>
            <person name="Carlson A."/>
            <person name="Copeland A."/>
            <person name="Coutinho P.M."/>
            <person name="de Vries R.P."/>
            <person name="Ferreira P."/>
            <person name="Findley K."/>
            <person name="Foster B."/>
            <person name="Gaskell J."/>
            <person name="Glotzer D."/>
            <person name="Gorecki P."/>
            <person name="Heitman J."/>
            <person name="Hesse C."/>
            <person name="Hori C."/>
            <person name="Igarashi K."/>
            <person name="Jurgens J.A."/>
            <person name="Kallen N."/>
            <person name="Kersten P."/>
            <person name="Kohler A."/>
            <person name="Kuees U."/>
            <person name="Kumar T.K.A."/>
            <person name="Kuo A."/>
            <person name="LaButti K."/>
            <person name="Larrondo L.F."/>
            <person name="Lindquist E."/>
            <person name="Ling A."/>
            <person name="Lombard V."/>
            <person name="Lucas S."/>
            <person name="Lundell T."/>
            <person name="Martin R."/>
            <person name="McLaughlin D.J."/>
            <person name="Morgenstern I."/>
            <person name="Morin E."/>
            <person name="Murat C."/>
            <person name="Nagy L.G."/>
            <person name="Nolan M."/>
            <person name="Ohm R.A."/>
            <person name="Patyshakuliyeva A."/>
            <person name="Rokas A."/>
            <person name="Ruiz-Duenas F.J."/>
            <person name="Sabat G."/>
            <person name="Salamov A."/>
            <person name="Samejima M."/>
            <person name="Schmutz J."/>
            <person name="Slot J.C."/>
            <person name="St John F."/>
            <person name="Stenlid J."/>
            <person name="Sun H."/>
            <person name="Sun S."/>
            <person name="Syed K."/>
            <person name="Tsang A."/>
            <person name="Wiebenga A."/>
            <person name="Young D."/>
            <person name="Pisabarro A."/>
            <person name="Eastwood D.C."/>
            <person name="Martin F."/>
            <person name="Cullen D."/>
            <person name="Grigoriev I.V."/>
            <person name="Hibbett D.S."/>
        </authorList>
    </citation>
    <scope>NUCLEOTIDE SEQUENCE [LARGE SCALE GENOMIC DNA]</scope>
    <source>
        <strain evidence="1 2">MD-104</strain>
    </source>
</reference>
<feature type="non-terminal residue" evidence="1">
    <location>
        <position position="1"/>
    </location>
</feature>